<sequence length="348" mass="38528">MTRIIHINNQNENYAIKVCAGIIKNGGTVVFPTETVYGLGADAFNPGACSKIFIAKNRPADNPLIVHISNMKMLDQVAYIDDGLRKKMENIWPSPLTLLLKKKESIPDIVSAGLDTVCVRFPDNKIALELIDASGPIAAPSANISTRPSIVDSETAVEELDGRVDAIIDAGRVRYGVESTILDCTAEPYRLLRAGAFSVEDIESIIGKIYVDPLAKGYNQSDVALTPGLKYRHYAPSKKLFLIENEEEFKKFISSEVSKDFMVLCSKENEKYASGESIVLGGDIYEIAHNLFYDFRYLDNSGKLYGVIQAFPETGIGLAVMNRIRKASFMIVKDKENIDKIYRVINEA</sequence>
<dbReference type="RefSeq" id="WP_081141745.1">
    <property type="nucleotide sequence ID" value="NZ_CP015363.1"/>
</dbReference>
<evidence type="ECO:0000256" key="13">
    <source>
        <dbReference type="PIRNR" id="PIRNR004930"/>
    </source>
</evidence>
<keyword evidence="18" id="KW-1185">Reference proteome</keyword>
<keyword evidence="7 13" id="KW-0819">tRNA processing</keyword>
<evidence type="ECO:0000313" key="17">
    <source>
        <dbReference type="EMBL" id="NOL59921.1"/>
    </source>
</evidence>
<keyword evidence="8 13" id="KW-0548">Nucleotidyltransferase</keyword>
<dbReference type="OrthoDB" id="39992at2157"/>
<dbReference type="PANTHER" id="PTHR17490:SF16">
    <property type="entry name" value="THREONYLCARBAMOYL-AMP SYNTHASE"/>
    <property type="match status" value="1"/>
</dbReference>
<keyword evidence="10 13" id="KW-0067">ATP-binding</keyword>
<dbReference type="AlphaFoldDB" id="A0A1V0N397"/>
<dbReference type="InterPro" id="IPR038385">
    <property type="entry name" value="Sua5/YwlC_C"/>
</dbReference>
<dbReference type="GO" id="GO:0061710">
    <property type="term" value="F:L-threonylcarbamoyladenylate synthase"/>
    <property type="evidence" value="ECO:0007669"/>
    <property type="project" value="UniProtKB-EC"/>
</dbReference>
<feature type="binding site" evidence="14">
    <location>
        <position position="139"/>
    </location>
    <ligand>
        <name>L-threonine</name>
        <dbReference type="ChEBI" id="CHEBI:57926"/>
    </ligand>
</feature>
<evidence type="ECO:0000256" key="4">
    <source>
        <dbReference type="ARBA" id="ARBA00015492"/>
    </source>
</evidence>
<feature type="binding site" evidence="14">
    <location>
        <position position="67"/>
    </location>
    <ligand>
        <name>L-threonine</name>
        <dbReference type="ChEBI" id="CHEBI:57926"/>
    </ligand>
</feature>
<evidence type="ECO:0000313" key="16">
    <source>
        <dbReference type="EMBL" id="ARD84557.1"/>
    </source>
</evidence>
<feature type="binding site" evidence="14">
    <location>
        <position position="179"/>
    </location>
    <ligand>
        <name>L-threonine</name>
        <dbReference type="ChEBI" id="CHEBI:57926"/>
    </ligand>
</feature>
<feature type="binding site" evidence="14">
    <location>
        <position position="35"/>
    </location>
    <ligand>
        <name>L-threonine</name>
        <dbReference type="ChEBI" id="CHEBI:57926"/>
    </ligand>
</feature>
<evidence type="ECO:0000256" key="5">
    <source>
        <dbReference type="ARBA" id="ARBA00022490"/>
    </source>
</evidence>
<name>A0A1V0N397_9ARCH</name>
<feature type="binding site" evidence="14">
    <location>
        <position position="141"/>
    </location>
    <ligand>
        <name>ATP</name>
        <dbReference type="ChEBI" id="CHEBI:30616"/>
    </ligand>
</feature>
<dbReference type="Proteomes" id="UP000546917">
    <property type="component" value="Unassembled WGS sequence"/>
</dbReference>
<evidence type="ECO:0000313" key="19">
    <source>
        <dbReference type="Proteomes" id="UP000546917"/>
    </source>
</evidence>
<dbReference type="GeneID" id="84217248"/>
<evidence type="ECO:0000256" key="12">
    <source>
        <dbReference type="ARBA" id="ARBA00048366"/>
    </source>
</evidence>
<evidence type="ECO:0000256" key="11">
    <source>
        <dbReference type="ARBA" id="ARBA00029774"/>
    </source>
</evidence>
<dbReference type="Gene3D" id="3.40.50.11030">
    <property type="entry name" value="Threonylcarbamoyl-AMP synthase, C-terminal domain"/>
    <property type="match status" value="1"/>
</dbReference>
<comment type="subcellular location">
    <subcellularLocation>
        <location evidence="1 13">Cytoplasm</location>
    </subcellularLocation>
</comment>
<dbReference type="Proteomes" id="UP000192050">
    <property type="component" value="Chromosome"/>
</dbReference>
<feature type="domain" description="YrdC-like" evidence="15">
    <location>
        <begin position="13"/>
        <end position="197"/>
    </location>
</feature>
<feature type="binding site" evidence="14">
    <location>
        <position position="120"/>
    </location>
    <ligand>
        <name>L-threonine</name>
        <dbReference type="ChEBI" id="CHEBI:57926"/>
    </ligand>
</feature>
<keyword evidence="5 13" id="KW-0963">Cytoplasm</keyword>
<dbReference type="InterPro" id="IPR017945">
    <property type="entry name" value="DHBP_synth_RibB-like_a/b_dom"/>
</dbReference>
<dbReference type="Gene3D" id="3.90.870.10">
    <property type="entry name" value="DHBP synthase"/>
    <property type="match status" value="1"/>
</dbReference>
<dbReference type="EMBL" id="JABGBP010000115">
    <property type="protein sequence ID" value="NOL59921.1"/>
    <property type="molecule type" value="Genomic_DNA"/>
</dbReference>
<evidence type="ECO:0000256" key="2">
    <source>
        <dbReference type="ARBA" id="ARBA00007663"/>
    </source>
</evidence>
<evidence type="ECO:0000259" key="15">
    <source>
        <dbReference type="PROSITE" id="PS51163"/>
    </source>
</evidence>
<comment type="similarity">
    <text evidence="2 13">Belongs to the SUA5 family.</text>
</comment>
<dbReference type="GO" id="GO:0008033">
    <property type="term" value="P:tRNA processing"/>
    <property type="evidence" value="ECO:0007669"/>
    <property type="project" value="UniProtKB-KW"/>
</dbReference>
<dbReference type="GO" id="GO:0000049">
    <property type="term" value="F:tRNA binding"/>
    <property type="evidence" value="ECO:0007669"/>
    <property type="project" value="TreeGrafter"/>
</dbReference>
<dbReference type="InterPro" id="IPR010923">
    <property type="entry name" value="T(6)A37_SUA5"/>
</dbReference>
<feature type="binding site" evidence="14">
    <location>
        <position position="116"/>
    </location>
    <ligand>
        <name>ATP</name>
        <dbReference type="ChEBI" id="CHEBI:30616"/>
    </ligand>
</feature>
<dbReference type="Pfam" id="PF01300">
    <property type="entry name" value="Sua5_yciO_yrdC"/>
    <property type="match status" value="1"/>
</dbReference>
<comment type="function">
    <text evidence="13">Required for the formation of a threonylcarbamoyl group on adenosine at position 37 (t(6)A37) in tRNAs that read codons beginning with adenine.</text>
</comment>
<dbReference type="GO" id="GO:0005737">
    <property type="term" value="C:cytoplasm"/>
    <property type="evidence" value="ECO:0007669"/>
    <property type="project" value="UniProtKB-SubCell"/>
</dbReference>
<feature type="binding site" evidence="14">
    <location>
        <position position="149"/>
    </location>
    <ligand>
        <name>ATP</name>
        <dbReference type="ChEBI" id="CHEBI:30616"/>
    </ligand>
</feature>
<reference evidence="16 18" key="1">
    <citation type="submission" date="2011-10" db="EMBL/GenBank/DDBJ databases">
        <title>Metabolic and evolutionary patterns in the extreme acidophile Ferroplasma acidiphilum.</title>
        <authorList>
            <person name="Golyshina O.V."/>
            <person name="Kozyavkin S.A."/>
            <person name="Tatusov R.L."/>
            <person name="Slesarev A.I."/>
            <person name="Golyshin P.N."/>
        </authorList>
    </citation>
    <scope>NUCLEOTIDE SEQUENCE [LARGE SCALE GENOMIC DNA]</scope>
    <source>
        <strain evidence="16">Berkeley</strain>
        <strain evidence="18">Y</strain>
    </source>
</reference>
<evidence type="ECO:0000256" key="7">
    <source>
        <dbReference type="ARBA" id="ARBA00022694"/>
    </source>
</evidence>
<comment type="catalytic activity">
    <reaction evidence="12 13">
        <text>L-threonine + hydrogencarbonate + ATP = L-threonylcarbamoyladenylate + diphosphate + H2O</text>
        <dbReference type="Rhea" id="RHEA:36407"/>
        <dbReference type="ChEBI" id="CHEBI:15377"/>
        <dbReference type="ChEBI" id="CHEBI:17544"/>
        <dbReference type="ChEBI" id="CHEBI:30616"/>
        <dbReference type="ChEBI" id="CHEBI:33019"/>
        <dbReference type="ChEBI" id="CHEBI:57926"/>
        <dbReference type="ChEBI" id="CHEBI:73682"/>
        <dbReference type="EC" id="2.7.7.87"/>
    </reaction>
</comment>
<keyword evidence="9 13" id="KW-0547">Nucleotide-binding</keyword>
<feature type="binding site" evidence="14">
    <location>
        <position position="234"/>
    </location>
    <ligand>
        <name>ATP</name>
        <dbReference type="ChEBI" id="CHEBI:30616"/>
    </ligand>
</feature>
<accession>A0A1V0N397</accession>
<dbReference type="GO" id="GO:0006450">
    <property type="term" value="P:regulation of translational fidelity"/>
    <property type="evidence" value="ECO:0007669"/>
    <property type="project" value="TreeGrafter"/>
</dbReference>
<dbReference type="PANTHER" id="PTHR17490">
    <property type="entry name" value="SUA5"/>
    <property type="match status" value="1"/>
</dbReference>
<evidence type="ECO:0000256" key="9">
    <source>
        <dbReference type="ARBA" id="ARBA00022741"/>
    </source>
</evidence>
<reference evidence="17 19" key="2">
    <citation type="submission" date="2020-05" db="EMBL/GenBank/DDBJ databases">
        <authorList>
            <person name="Zhang R."/>
        </authorList>
    </citation>
    <scope>NUCLEOTIDE SEQUENCE [LARGE SCALE GENOMIC DNA]</scope>
    <source>
        <strain evidence="17 19">DSM 28986</strain>
    </source>
</reference>
<dbReference type="GO" id="GO:0003725">
    <property type="term" value="F:double-stranded RNA binding"/>
    <property type="evidence" value="ECO:0007669"/>
    <property type="project" value="UniProtKB-UniRule"/>
</dbReference>
<dbReference type="SUPFAM" id="SSF55821">
    <property type="entry name" value="YrdC/RibB"/>
    <property type="match status" value="1"/>
</dbReference>
<evidence type="ECO:0000256" key="6">
    <source>
        <dbReference type="ARBA" id="ARBA00022679"/>
    </source>
</evidence>
<proteinExistence type="inferred from homology"/>
<dbReference type="EMBL" id="CP015363">
    <property type="protein sequence ID" value="ARD84557.1"/>
    <property type="molecule type" value="Genomic_DNA"/>
</dbReference>
<evidence type="ECO:0000313" key="18">
    <source>
        <dbReference type="Proteomes" id="UP000192050"/>
    </source>
</evidence>
<feature type="binding site" evidence="14">
    <location>
        <position position="62"/>
    </location>
    <ligand>
        <name>ATP</name>
        <dbReference type="ChEBI" id="CHEBI:30616"/>
    </ligand>
</feature>
<protein>
    <recommendedName>
        <fullName evidence="4 13">Threonylcarbamoyl-AMP synthase</fullName>
        <shortName evidence="13">TC-AMP synthase</shortName>
        <ecNumber evidence="3 13">2.7.7.87</ecNumber>
    </recommendedName>
    <alternativeName>
        <fullName evidence="11 13">L-threonylcarbamoyladenylate synthase</fullName>
    </alternativeName>
</protein>
<dbReference type="InterPro" id="IPR006070">
    <property type="entry name" value="Sua5-like_dom"/>
</dbReference>
<dbReference type="Pfam" id="PF03481">
    <property type="entry name" value="Sua5_C"/>
    <property type="match status" value="1"/>
</dbReference>
<evidence type="ECO:0000256" key="14">
    <source>
        <dbReference type="PIRSR" id="PIRSR004930-1"/>
    </source>
</evidence>
<dbReference type="NCBIfam" id="TIGR00057">
    <property type="entry name" value="L-threonylcarbamoyladenylate synthase"/>
    <property type="match status" value="1"/>
</dbReference>
<feature type="binding site" evidence="14">
    <location>
        <position position="58"/>
    </location>
    <ligand>
        <name>ATP</name>
        <dbReference type="ChEBI" id="CHEBI:30616"/>
    </ligand>
</feature>
<gene>
    <name evidence="16" type="ORF">FAD_0646</name>
    <name evidence="17" type="ORF">HLB00_03615</name>
</gene>
<feature type="binding site" evidence="14">
    <location>
        <position position="193"/>
    </location>
    <ligand>
        <name>ATP</name>
        <dbReference type="ChEBI" id="CHEBI:30616"/>
    </ligand>
</feature>
<dbReference type="EC" id="2.7.7.87" evidence="3 13"/>
<dbReference type="KEGG" id="fai:FAD_0646"/>
<evidence type="ECO:0000256" key="1">
    <source>
        <dbReference type="ARBA" id="ARBA00004496"/>
    </source>
</evidence>
<evidence type="ECO:0000256" key="3">
    <source>
        <dbReference type="ARBA" id="ARBA00012584"/>
    </source>
</evidence>
<dbReference type="InterPro" id="IPR050156">
    <property type="entry name" value="TC-AMP_synthase_SUA5"/>
</dbReference>
<dbReference type="PIRSF" id="PIRSF004930">
    <property type="entry name" value="Tln_factor_SUA5"/>
    <property type="match status" value="1"/>
</dbReference>
<keyword evidence="6 13" id="KW-0808">Transferase</keyword>
<evidence type="ECO:0000256" key="10">
    <source>
        <dbReference type="ARBA" id="ARBA00022840"/>
    </source>
</evidence>
<dbReference type="PROSITE" id="PS51163">
    <property type="entry name" value="YRDC"/>
    <property type="match status" value="1"/>
</dbReference>
<evidence type="ECO:0000256" key="8">
    <source>
        <dbReference type="ARBA" id="ARBA00022695"/>
    </source>
</evidence>
<organism evidence="16 18">
    <name type="scientific">Ferroplasma acidiphilum</name>
    <dbReference type="NCBI Taxonomy" id="74969"/>
    <lineage>
        <taxon>Archaea</taxon>
        <taxon>Methanobacteriati</taxon>
        <taxon>Thermoplasmatota</taxon>
        <taxon>Thermoplasmata</taxon>
        <taxon>Thermoplasmatales</taxon>
        <taxon>Ferroplasmaceae</taxon>
        <taxon>Ferroplasma</taxon>
    </lineage>
</organism>
<dbReference type="STRING" id="74969.FAD_0646"/>
<dbReference type="InterPro" id="IPR005145">
    <property type="entry name" value="Sua5_C"/>
</dbReference>
<dbReference type="GO" id="GO:0005524">
    <property type="term" value="F:ATP binding"/>
    <property type="evidence" value="ECO:0007669"/>
    <property type="project" value="UniProtKB-UniRule"/>
</dbReference>